<dbReference type="Proteomes" id="UP000635983">
    <property type="component" value="Unassembled WGS sequence"/>
</dbReference>
<sequence>MVIPLPSPATTTEAISRATYAARPFGTDLFLRAALLLTLDLAHQTLRFAPSLAQKQVPARP</sequence>
<dbReference type="AlphaFoldDB" id="A0A917PJT8"/>
<protein>
    <submittedName>
        <fullName evidence="1">Uncharacterized protein</fullName>
    </submittedName>
</protein>
<name>A0A917PJT8_9PSED</name>
<proteinExistence type="predicted"/>
<comment type="caution">
    <text evidence="1">The sequence shown here is derived from an EMBL/GenBank/DDBJ whole genome shotgun (WGS) entry which is preliminary data.</text>
</comment>
<keyword evidence="2" id="KW-1185">Reference proteome</keyword>
<gene>
    <name evidence="1" type="ORF">GCM10009304_05170</name>
</gene>
<organism evidence="1 2">
    <name type="scientific">Pseudomonas matsuisoli</name>
    <dbReference type="NCBI Taxonomy" id="1515666"/>
    <lineage>
        <taxon>Bacteria</taxon>
        <taxon>Pseudomonadati</taxon>
        <taxon>Pseudomonadota</taxon>
        <taxon>Gammaproteobacteria</taxon>
        <taxon>Pseudomonadales</taxon>
        <taxon>Pseudomonadaceae</taxon>
        <taxon>Pseudomonas</taxon>
    </lineage>
</organism>
<reference evidence="1" key="2">
    <citation type="submission" date="2020-09" db="EMBL/GenBank/DDBJ databases">
        <authorList>
            <person name="Sun Q."/>
            <person name="Ohkuma M."/>
        </authorList>
    </citation>
    <scope>NUCLEOTIDE SEQUENCE</scope>
    <source>
        <strain evidence="1">JCM 30078</strain>
    </source>
</reference>
<evidence type="ECO:0000313" key="2">
    <source>
        <dbReference type="Proteomes" id="UP000635983"/>
    </source>
</evidence>
<accession>A0A917PJT8</accession>
<dbReference type="EMBL" id="BMPO01000001">
    <property type="protein sequence ID" value="GGJ82133.1"/>
    <property type="molecule type" value="Genomic_DNA"/>
</dbReference>
<reference evidence="1" key="1">
    <citation type="journal article" date="2014" name="Int. J. Syst. Evol. Microbiol.">
        <title>Complete genome sequence of Corynebacterium casei LMG S-19264T (=DSM 44701T), isolated from a smear-ripened cheese.</title>
        <authorList>
            <consortium name="US DOE Joint Genome Institute (JGI-PGF)"/>
            <person name="Walter F."/>
            <person name="Albersmeier A."/>
            <person name="Kalinowski J."/>
            <person name="Ruckert C."/>
        </authorList>
    </citation>
    <scope>NUCLEOTIDE SEQUENCE</scope>
    <source>
        <strain evidence="1">JCM 30078</strain>
    </source>
</reference>
<evidence type="ECO:0000313" key="1">
    <source>
        <dbReference type="EMBL" id="GGJ82133.1"/>
    </source>
</evidence>